<name>A0ABQ8H0F1_9ROSI</name>
<comment type="caution">
    <text evidence="2">The sequence shown here is derived from an EMBL/GenBank/DDBJ whole genome shotgun (WGS) entry which is preliminary data.</text>
</comment>
<sequence>MGGCASVPKEFLNRPESAPTEETPAKVEQQPESETTVAAPVEKTDGGDQKLDKEAPLVELSEPEKEAEVAADKPIAEVTSETKKFLREIGLPEPGGHTSRPVNDYLYDSLAIEMDAFIRH</sequence>
<protein>
    <submittedName>
        <fullName evidence="2">Uncharacterized protein</fullName>
    </submittedName>
</protein>
<gene>
    <name evidence="2" type="ORF">JRO89_XS15G0001500</name>
</gene>
<feature type="compositionally biased region" description="Basic and acidic residues" evidence="1">
    <location>
        <begin position="42"/>
        <end position="55"/>
    </location>
</feature>
<evidence type="ECO:0000313" key="2">
    <source>
        <dbReference type="EMBL" id="KAH7543695.1"/>
    </source>
</evidence>
<reference evidence="2 3" key="1">
    <citation type="submission" date="2021-02" db="EMBL/GenBank/DDBJ databases">
        <title>Plant Genome Project.</title>
        <authorList>
            <person name="Zhang R.-G."/>
        </authorList>
    </citation>
    <scope>NUCLEOTIDE SEQUENCE [LARGE SCALE GENOMIC DNA]</scope>
    <source>
        <tissue evidence="2">Leaves</tissue>
    </source>
</reference>
<organism evidence="2 3">
    <name type="scientific">Xanthoceras sorbifolium</name>
    <dbReference type="NCBI Taxonomy" id="99658"/>
    <lineage>
        <taxon>Eukaryota</taxon>
        <taxon>Viridiplantae</taxon>
        <taxon>Streptophyta</taxon>
        <taxon>Embryophyta</taxon>
        <taxon>Tracheophyta</taxon>
        <taxon>Spermatophyta</taxon>
        <taxon>Magnoliopsida</taxon>
        <taxon>eudicotyledons</taxon>
        <taxon>Gunneridae</taxon>
        <taxon>Pentapetalae</taxon>
        <taxon>rosids</taxon>
        <taxon>malvids</taxon>
        <taxon>Sapindales</taxon>
        <taxon>Sapindaceae</taxon>
        <taxon>Xanthoceroideae</taxon>
        <taxon>Xanthoceras</taxon>
    </lineage>
</organism>
<dbReference type="Proteomes" id="UP000827721">
    <property type="component" value="Unassembled WGS sequence"/>
</dbReference>
<keyword evidence="3" id="KW-1185">Reference proteome</keyword>
<accession>A0ABQ8H0F1</accession>
<dbReference type="EMBL" id="JAFEMO010000015">
    <property type="protein sequence ID" value="KAH7543695.1"/>
    <property type="molecule type" value="Genomic_DNA"/>
</dbReference>
<feature type="region of interest" description="Disordered" evidence="1">
    <location>
        <begin position="1"/>
        <end position="55"/>
    </location>
</feature>
<evidence type="ECO:0000313" key="3">
    <source>
        <dbReference type="Proteomes" id="UP000827721"/>
    </source>
</evidence>
<evidence type="ECO:0000256" key="1">
    <source>
        <dbReference type="SAM" id="MobiDB-lite"/>
    </source>
</evidence>
<proteinExistence type="predicted"/>